<evidence type="ECO:0000256" key="1">
    <source>
        <dbReference type="ARBA" id="ARBA00022729"/>
    </source>
</evidence>
<dbReference type="Pfam" id="PF03767">
    <property type="entry name" value="Acid_phosphat_B"/>
    <property type="match status" value="1"/>
</dbReference>
<evidence type="ECO:0000256" key="2">
    <source>
        <dbReference type="SAM" id="MobiDB-lite"/>
    </source>
</evidence>
<dbReference type="Gene3D" id="3.40.50.1000">
    <property type="entry name" value="HAD superfamily/HAD-like"/>
    <property type="match status" value="1"/>
</dbReference>
<feature type="compositionally biased region" description="Low complexity" evidence="2">
    <location>
        <begin position="36"/>
        <end position="45"/>
    </location>
</feature>
<dbReference type="InterPro" id="IPR036412">
    <property type="entry name" value="HAD-like_sf"/>
</dbReference>
<proteinExistence type="predicted"/>
<dbReference type="InterPro" id="IPR023214">
    <property type="entry name" value="HAD_sf"/>
</dbReference>
<dbReference type="CDD" id="cd07535">
    <property type="entry name" value="HAD_VSP"/>
    <property type="match status" value="1"/>
</dbReference>
<reference evidence="4" key="1">
    <citation type="submission" date="2024-02" db="EMBL/GenBank/DDBJ databases">
        <authorList>
            <consortium name="ELIXIR-Norway"/>
            <consortium name="Elixir Norway"/>
        </authorList>
    </citation>
    <scope>NUCLEOTIDE SEQUENCE</scope>
</reference>
<dbReference type="PANTHER" id="PTHR31284">
    <property type="entry name" value="ACID PHOSPHATASE-LIKE PROTEIN"/>
    <property type="match status" value="1"/>
</dbReference>
<dbReference type="Proteomes" id="UP001497512">
    <property type="component" value="Chromosome 14"/>
</dbReference>
<evidence type="ECO:0000313" key="5">
    <source>
        <dbReference type="Proteomes" id="UP001497512"/>
    </source>
</evidence>
<keyword evidence="3" id="KW-1133">Transmembrane helix</keyword>
<keyword evidence="5" id="KW-1185">Reference proteome</keyword>
<organism evidence="4 5">
    <name type="scientific">Sphagnum troendelagicum</name>
    <dbReference type="NCBI Taxonomy" id="128251"/>
    <lineage>
        <taxon>Eukaryota</taxon>
        <taxon>Viridiplantae</taxon>
        <taxon>Streptophyta</taxon>
        <taxon>Embryophyta</taxon>
        <taxon>Bryophyta</taxon>
        <taxon>Sphagnophytina</taxon>
        <taxon>Sphagnopsida</taxon>
        <taxon>Sphagnales</taxon>
        <taxon>Sphagnaceae</taxon>
        <taxon>Sphagnum</taxon>
    </lineage>
</organism>
<dbReference type="EMBL" id="OZ019906">
    <property type="protein sequence ID" value="CAK9203578.1"/>
    <property type="molecule type" value="Genomic_DNA"/>
</dbReference>
<evidence type="ECO:0000313" key="4">
    <source>
        <dbReference type="EMBL" id="CAK9203578.1"/>
    </source>
</evidence>
<gene>
    <name evidence="4" type="ORF">CSSPTR1EN2_LOCUS6956</name>
</gene>
<feature type="transmembrane region" description="Helical" evidence="3">
    <location>
        <begin position="90"/>
        <end position="113"/>
    </location>
</feature>
<dbReference type="InterPro" id="IPR005519">
    <property type="entry name" value="Acid_phosphat_B-like"/>
</dbReference>
<dbReference type="PANTHER" id="PTHR31284:SF10">
    <property type="entry name" value="ACID PHOSPHATASE-LIKE PROTEIN"/>
    <property type="match status" value="1"/>
</dbReference>
<name>A0ABP0TRY7_9BRYO</name>
<accession>A0ABP0TRY7</accession>
<keyword evidence="3" id="KW-0472">Membrane</keyword>
<evidence type="ECO:0000256" key="3">
    <source>
        <dbReference type="SAM" id="Phobius"/>
    </source>
</evidence>
<keyword evidence="1" id="KW-0732">Signal</keyword>
<keyword evidence="3" id="KW-0812">Transmembrane</keyword>
<evidence type="ECO:0008006" key="6">
    <source>
        <dbReference type="Google" id="ProtNLM"/>
    </source>
</evidence>
<protein>
    <recommendedName>
        <fullName evidence="6">Acid phosphatase</fullName>
    </recommendedName>
</protein>
<feature type="region of interest" description="Disordered" evidence="2">
    <location>
        <begin position="20"/>
        <end position="57"/>
    </location>
</feature>
<sequence length="342" mass="37596">MAEKGGDEESLLANFAVPSRASSSYTIEPGHETLAGSRSSSSESLGSRKESTNSLFSRRPSDWGSRYGIGTAFVQLDDAGIYLSSLSITILLSTLATIGIILFALVVTFAILLGHCQKSLPGPGVAVPDPCASFALNGELNNLQGWIVPSECQDFVARYVDSGQYSLDFSLAVDAGRQYLKPIVNEADGLDMIVLDIDDTCISHVPYYRAHHFGAELFNVTSWHFWVMKASAPPLEPMLSLYTELRALNWSFALITGRSENERDITEQNLLAAGYEGWAALILRSEENEGVPAVEYKTKERLKLEEKGFRIWSGFGDQWSDLTGSASGSRTFKLPNPMYYIY</sequence>
<dbReference type="SUPFAM" id="SSF56784">
    <property type="entry name" value="HAD-like"/>
    <property type="match status" value="1"/>
</dbReference>